<evidence type="ECO:0000256" key="1">
    <source>
        <dbReference type="SAM" id="MobiDB-lite"/>
    </source>
</evidence>
<gene>
    <name evidence="4" type="ORF">OG549_39080</name>
</gene>
<feature type="domain" description="DUF6234" evidence="3">
    <location>
        <begin position="24"/>
        <end position="131"/>
    </location>
</feature>
<dbReference type="AlphaFoldDB" id="A0AAU2VF51"/>
<evidence type="ECO:0000256" key="2">
    <source>
        <dbReference type="SAM" id="Phobius"/>
    </source>
</evidence>
<evidence type="ECO:0000313" key="4">
    <source>
        <dbReference type="EMBL" id="WTW66153.1"/>
    </source>
</evidence>
<feature type="transmembrane region" description="Helical" evidence="2">
    <location>
        <begin position="28"/>
        <end position="51"/>
    </location>
</feature>
<name>A0AAU2VF51_9ACTN</name>
<keyword evidence="2" id="KW-0472">Membrane</keyword>
<organism evidence="4">
    <name type="scientific">Streptomyces sp. NBC_00003</name>
    <dbReference type="NCBI Taxonomy" id="2903608"/>
    <lineage>
        <taxon>Bacteria</taxon>
        <taxon>Bacillati</taxon>
        <taxon>Actinomycetota</taxon>
        <taxon>Actinomycetes</taxon>
        <taxon>Kitasatosporales</taxon>
        <taxon>Streptomycetaceae</taxon>
        <taxon>Streptomyces</taxon>
    </lineage>
</organism>
<reference evidence="4" key="1">
    <citation type="submission" date="2022-10" db="EMBL/GenBank/DDBJ databases">
        <title>The complete genomes of actinobacterial strains from the NBC collection.</title>
        <authorList>
            <person name="Joergensen T.S."/>
            <person name="Alvarez Arevalo M."/>
            <person name="Sterndorff E.B."/>
            <person name="Faurdal D."/>
            <person name="Vuksanovic O."/>
            <person name="Mourched A.-S."/>
            <person name="Charusanti P."/>
            <person name="Shaw S."/>
            <person name="Blin K."/>
            <person name="Weber T."/>
        </authorList>
    </citation>
    <scope>NUCLEOTIDE SEQUENCE</scope>
    <source>
        <strain evidence="4">NBC_00003</strain>
    </source>
</reference>
<keyword evidence="2" id="KW-0812">Transmembrane</keyword>
<feature type="transmembrane region" description="Helical" evidence="2">
    <location>
        <begin position="71"/>
        <end position="90"/>
    </location>
</feature>
<accession>A0AAU2VF51</accession>
<dbReference type="InterPro" id="IPR046201">
    <property type="entry name" value="DUF6234"/>
</dbReference>
<keyword evidence="2" id="KW-1133">Transmembrane helix</keyword>
<proteinExistence type="predicted"/>
<feature type="region of interest" description="Disordered" evidence="1">
    <location>
        <begin position="127"/>
        <end position="146"/>
    </location>
</feature>
<evidence type="ECO:0000259" key="3">
    <source>
        <dbReference type="Pfam" id="PF19747"/>
    </source>
</evidence>
<feature type="compositionally biased region" description="Polar residues" evidence="1">
    <location>
        <begin position="137"/>
        <end position="146"/>
    </location>
</feature>
<dbReference type="EMBL" id="CP108318">
    <property type="protein sequence ID" value="WTW66153.1"/>
    <property type="molecule type" value="Genomic_DNA"/>
</dbReference>
<sequence>MSNLPPAPPVDPAAYWDVPERLHWGADAAIGCVLVLLELVALAFCVVVWPFIDHFELDPQAPQHPYVFWDYAPAIAVVGVVVVIVGVLAVKGRATITAVSQLLMALLVAAVLAVGSVAQHHDDRVQSAPAAPGRALTASTEPAHTV</sequence>
<dbReference type="Pfam" id="PF19747">
    <property type="entry name" value="DUF6234"/>
    <property type="match status" value="1"/>
</dbReference>
<protein>
    <submittedName>
        <fullName evidence="4">DUF6234 family protein</fullName>
    </submittedName>
</protein>
<feature type="transmembrane region" description="Helical" evidence="2">
    <location>
        <begin position="102"/>
        <end position="119"/>
    </location>
</feature>